<feature type="compositionally biased region" description="Polar residues" evidence="1">
    <location>
        <begin position="88"/>
        <end position="110"/>
    </location>
</feature>
<feature type="compositionally biased region" description="Basic and acidic residues" evidence="1">
    <location>
        <begin position="40"/>
        <end position="61"/>
    </location>
</feature>
<evidence type="ECO:0000313" key="3">
    <source>
        <dbReference type="Proteomes" id="UP001152795"/>
    </source>
</evidence>
<dbReference type="Proteomes" id="UP001152795">
    <property type="component" value="Unassembled WGS sequence"/>
</dbReference>
<name>A0A7D9E8N7_PARCT</name>
<dbReference type="EMBL" id="CACRXK020004854">
    <property type="protein sequence ID" value="CAB4004281.1"/>
    <property type="molecule type" value="Genomic_DNA"/>
</dbReference>
<accession>A0A7D9E8N7</accession>
<feature type="region of interest" description="Disordered" evidence="1">
    <location>
        <begin position="21"/>
        <end position="184"/>
    </location>
</feature>
<sequence length="184" mass="20909">MEQQKKLAELEERRRLHELGVRLAEAQMQEQLEHDEDDPDSRSNRGDDYPERLDHLEEQVDHPIAASGVNNNIETSTRDTTDIPRVTLANQTSLETHNSPSAQLPETTRNGEIPPQPSRMQPFPNHPQCSPPYARRPPRDGDQQPSSHDRLPLEPNPQSGQSLGCYREQSLNIQGRQPPVLVPR</sequence>
<evidence type="ECO:0000256" key="1">
    <source>
        <dbReference type="SAM" id="MobiDB-lite"/>
    </source>
</evidence>
<gene>
    <name evidence="2" type="ORF">PACLA_8A040505</name>
</gene>
<feature type="non-terminal residue" evidence="2">
    <location>
        <position position="184"/>
    </location>
</feature>
<organism evidence="2 3">
    <name type="scientific">Paramuricea clavata</name>
    <name type="common">Red gorgonian</name>
    <name type="synonym">Violescent sea-whip</name>
    <dbReference type="NCBI Taxonomy" id="317549"/>
    <lineage>
        <taxon>Eukaryota</taxon>
        <taxon>Metazoa</taxon>
        <taxon>Cnidaria</taxon>
        <taxon>Anthozoa</taxon>
        <taxon>Octocorallia</taxon>
        <taxon>Malacalcyonacea</taxon>
        <taxon>Plexauridae</taxon>
        <taxon>Paramuricea</taxon>
    </lineage>
</organism>
<dbReference type="AlphaFoldDB" id="A0A7D9E8N7"/>
<feature type="compositionally biased region" description="Basic and acidic residues" evidence="1">
    <location>
        <begin position="137"/>
        <end position="152"/>
    </location>
</feature>
<comment type="caution">
    <text evidence="2">The sequence shown here is derived from an EMBL/GenBank/DDBJ whole genome shotgun (WGS) entry which is preliminary data.</text>
</comment>
<keyword evidence="3" id="KW-1185">Reference proteome</keyword>
<proteinExistence type="predicted"/>
<protein>
    <submittedName>
        <fullName evidence="2">Uncharacterized protein</fullName>
    </submittedName>
</protein>
<evidence type="ECO:0000313" key="2">
    <source>
        <dbReference type="EMBL" id="CAB4004281.1"/>
    </source>
</evidence>
<reference evidence="2" key="1">
    <citation type="submission" date="2020-04" db="EMBL/GenBank/DDBJ databases">
        <authorList>
            <person name="Alioto T."/>
            <person name="Alioto T."/>
            <person name="Gomez Garrido J."/>
        </authorList>
    </citation>
    <scope>NUCLEOTIDE SEQUENCE</scope>
    <source>
        <strain evidence="2">A484AB</strain>
    </source>
</reference>